<dbReference type="InterPro" id="IPR023408">
    <property type="entry name" value="MscS_beta-dom_sf"/>
</dbReference>
<dbReference type="Gene3D" id="3.30.70.100">
    <property type="match status" value="1"/>
</dbReference>
<dbReference type="InterPro" id="IPR006685">
    <property type="entry name" value="MscS_channel_2nd"/>
</dbReference>
<dbReference type="PANTHER" id="PTHR43634">
    <property type="entry name" value="OW CONDUCTANCE MECHANOSENSITIVE CHANNEL"/>
    <property type="match status" value="1"/>
</dbReference>
<evidence type="ECO:0000256" key="4">
    <source>
        <dbReference type="ARBA" id="ARBA00022692"/>
    </source>
</evidence>
<keyword evidence="4 7" id="KW-0812">Transmembrane</keyword>
<dbReference type="InterPro" id="IPR006686">
    <property type="entry name" value="MscS_channel_CS"/>
</dbReference>
<dbReference type="InterPro" id="IPR010920">
    <property type="entry name" value="LSM_dom_sf"/>
</dbReference>
<name>A0ABV7UMJ4_9HYPH</name>
<dbReference type="Proteomes" id="UP001595704">
    <property type="component" value="Unassembled WGS sequence"/>
</dbReference>
<dbReference type="InterPro" id="IPR011014">
    <property type="entry name" value="MscS_channel_TM-2"/>
</dbReference>
<feature type="transmembrane region" description="Helical" evidence="7">
    <location>
        <begin position="6"/>
        <end position="28"/>
    </location>
</feature>
<dbReference type="EMBL" id="JBHRYC010000098">
    <property type="protein sequence ID" value="MFC3639723.1"/>
    <property type="molecule type" value="Genomic_DNA"/>
</dbReference>
<feature type="transmembrane region" description="Helical" evidence="7">
    <location>
        <begin position="73"/>
        <end position="91"/>
    </location>
</feature>
<feature type="transmembrane region" description="Helical" evidence="7">
    <location>
        <begin position="40"/>
        <end position="61"/>
    </location>
</feature>
<evidence type="ECO:0000259" key="8">
    <source>
        <dbReference type="Pfam" id="PF00924"/>
    </source>
</evidence>
<organism evidence="10 11">
    <name type="scientific">Camelimonas fluminis</name>
    <dbReference type="NCBI Taxonomy" id="1576911"/>
    <lineage>
        <taxon>Bacteria</taxon>
        <taxon>Pseudomonadati</taxon>
        <taxon>Pseudomonadota</taxon>
        <taxon>Alphaproteobacteria</taxon>
        <taxon>Hyphomicrobiales</taxon>
        <taxon>Chelatococcaceae</taxon>
        <taxon>Camelimonas</taxon>
    </lineage>
</organism>
<evidence type="ECO:0000256" key="5">
    <source>
        <dbReference type="ARBA" id="ARBA00022989"/>
    </source>
</evidence>
<evidence type="ECO:0000313" key="10">
    <source>
        <dbReference type="EMBL" id="MFC3639723.1"/>
    </source>
</evidence>
<dbReference type="Gene3D" id="2.30.30.60">
    <property type="match status" value="1"/>
</dbReference>
<accession>A0ABV7UMJ4</accession>
<dbReference type="SUPFAM" id="SSF50182">
    <property type="entry name" value="Sm-like ribonucleoproteins"/>
    <property type="match status" value="1"/>
</dbReference>
<keyword evidence="3" id="KW-1003">Cell membrane</keyword>
<comment type="similarity">
    <text evidence="2">Belongs to the MscS (TC 1.A.23) family.</text>
</comment>
<dbReference type="InterPro" id="IPR011066">
    <property type="entry name" value="MscS_channel_C_sf"/>
</dbReference>
<keyword evidence="11" id="KW-1185">Reference proteome</keyword>
<feature type="domain" description="Mechanosensitive ion channel MscS" evidence="8">
    <location>
        <begin position="162"/>
        <end position="228"/>
    </location>
</feature>
<evidence type="ECO:0000256" key="6">
    <source>
        <dbReference type="ARBA" id="ARBA00023136"/>
    </source>
</evidence>
<evidence type="ECO:0000256" key="3">
    <source>
        <dbReference type="ARBA" id="ARBA00022475"/>
    </source>
</evidence>
<dbReference type="SUPFAM" id="SSF82861">
    <property type="entry name" value="Mechanosensitive channel protein MscS (YggB), transmembrane region"/>
    <property type="match status" value="1"/>
</dbReference>
<keyword evidence="6 7" id="KW-0472">Membrane</keyword>
<dbReference type="PROSITE" id="PS01246">
    <property type="entry name" value="UPF0003"/>
    <property type="match status" value="1"/>
</dbReference>
<protein>
    <submittedName>
        <fullName evidence="10">Mechanosensitive ion channel family protein</fullName>
    </submittedName>
</protein>
<dbReference type="SUPFAM" id="SSF82689">
    <property type="entry name" value="Mechanosensitive channel protein MscS (YggB), C-terminal domain"/>
    <property type="match status" value="1"/>
</dbReference>
<evidence type="ECO:0000256" key="1">
    <source>
        <dbReference type="ARBA" id="ARBA00004651"/>
    </source>
</evidence>
<dbReference type="InterPro" id="IPR049278">
    <property type="entry name" value="MS_channel_C"/>
</dbReference>
<feature type="domain" description="Mechanosensitive ion channel MscS C-terminal" evidence="9">
    <location>
        <begin position="237"/>
        <end position="322"/>
    </location>
</feature>
<reference evidence="11" key="1">
    <citation type="journal article" date="2019" name="Int. J. Syst. Evol. Microbiol.">
        <title>The Global Catalogue of Microorganisms (GCM) 10K type strain sequencing project: providing services to taxonomists for standard genome sequencing and annotation.</title>
        <authorList>
            <consortium name="The Broad Institute Genomics Platform"/>
            <consortium name="The Broad Institute Genome Sequencing Center for Infectious Disease"/>
            <person name="Wu L."/>
            <person name="Ma J."/>
        </authorList>
    </citation>
    <scope>NUCLEOTIDE SEQUENCE [LARGE SCALE GENOMIC DNA]</scope>
    <source>
        <strain evidence="11">KCTC 42282</strain>
    </source>
</reference>
<evidence type="ECO:0000313" key="11">
    <source>
        <dbReference type="Proteomes" id="UP001595704"/>
    </source>
</evidence>
<dbReference type="PANTHER" id="PTHR43634:SF2">
    <property type="entry name" value="LOW CONDUCTANCE MECHANOSENSITIVE CHANNEL YNAI"/>
    <property type="match status" value="1"/>
</dbReference>
<dbReference type="Pfam" id="PF00924">
    <property type="entry name" value="MS_channel_2nd"/>
    <property type="match status" value="1"/>
</dbReference>
<dbReference type="Pfam" id="PF21082">
    <property type="entry name" value="MS_channel_3rd"/>
    <property type="match status" value="1"/>
</dbReference>
<evidence type="ECO:0000256" key="2">
    <source>
        <dbReference type="ARBA" id="ARBA00008017"/>
    </source>
</evidence>
<evidence type="ECO:0000259" key="9">
    <source>
        <dbReference type="Pfam" id="PF21082"/>
    </source>
</evidence>
<comment type="caution">
    <text evidence="10">The sequence shown here is derived from an EMBL/GenBank/DDBJ whole genome shotgun (WGS) entry which is preliminary data.</text>
</comment>
<gene>
    <name evidence="10" type="ORF">ACFONL_20490</name>
</gene>
<comment type="subcellular location">
    <subcellularLocation>
        <location evidence="1">Cell membrane</location>
        <topology evidence="1">Multi-pass membrane protein</topology>
    </subcellularLocation>
</comment>
<dbReference type="InterPro" id="IPR045042">
    <property type="entry name" value="YnaI-like"/>
</dbReference>
<evidence type="ECO:0000256" key="7">
    <source>
        <dbReference type="SAM" id="Phobius"/>
    </source>
</evidence>
<dbReference type="Gene3D" id="1.10.287.1260">
    <property type="match status" value="1"/>
</dbReference>
<keyword evidence="5 7" id="KW-1133">Transmembrane helix</keyword>
<dbReference type="RefSeq" id="WP_191318822.1">
    <property type="nucleotide sequence ID" value="NZ_BNCG01000004.1"/>
</dbReference>
<proteinExistence type="inferred from homology"/>
<sequence length="336" mass="37295">MTRGLITQFAIAAAVLVALGVATWALGWMMRRKEAWSRSILAHVCRLAGLTLIVLTLRHAVFLTLDLDWAPKIGSETVNIITAVAVGLVWLRELFQLINRLTHAQIRKGSDPTSARAVARALKAAAVCLILLIFGEHFGIGLSGLLAFGGIGGIAIGMASKDVLSNIFSGVMLFFDRPFRIGDWVSSPDRNIEGTVVEIGWRITKIITFDHRPLYVPNAVFSAISVENPGQMTNRRIKTTIGLRYEDADRLQPIVEDIRAMLKKNEKIDQDQTLLVYFDAFAGSSLNIMVYCFTKTTRWAEWLEAQQEVYLAIIAIVHGRGADFAFESQTLYIEKS</sequence>